<feature type="region of interest" description="Disordered" evidence="1">
    <location>
        <begin position="62"/>
        <end position="85"/>
    </location>
</feature>
<organism evidence="2">
    <name type="scientific">uncultured Chloroflexia bacterium</name>
    <dbReference type="NCBI Taxonomy" id="1672391"/>
    <lineage>
        <taxon>Bacteria</taxon>
        <taxon>Bacillati</taxon>
        <taxon>Chloroflexota</taxon>
        <taxon>Chloroflexia</taxon>
        <taxon>environmental samples</taxon>
    </lineage>
</organism>
<accession>A0A6J4IRL9</accession>
<name>A0A6J4IRL9_9CHLR</name>
<sequence>RLYFENNPTAFSYERPPLEQEWDGVDVPSDASVSVYRINNQSRVRALQSAIGDRLAPPVMDVDKEKYSGQSARTSSRAKSVAAAS</sequence>
<protein>
    <submittedName>
        <fullName evidence="2">Uncharacterized protein</fullName>
    </submittedName>
</protein>
<feature type="non-terminal residue" evidence="2">
    <location>
        <position position="1"/>
    </location>
</feature>
<feature type="compositionally biased region" description="Polar residues" evidence="1">
    <location>
        <begin position="68"/>
        <end position="78"/>
    </location>
</feature>
<evidence type="ECO:0000313" key="2">
    <source>
        <dbReference type="EMBL" id="CAA9259696.1"/>
    </source>
</evidence>
<gene>
    <name evidence="2" type="ORF">AVDCRST_MAG93-2133</name>
</gene>
<evidence type="ECO:0000256" key="1">
    <source>
        <dbReference type="SAM" id="MobiDB-lite"/>
    </source>
</evidence>
<reference evidence="2" key="1">
    <citation type="submission" date="2020-02" db="EMBL/GenBank/DDBJ databases">
        <authorList>
            <person name="Meier V. D."/>
        </authorList>
    </citation>
    <scope>NUCLEOTIDE SEQUENCE</scope>
    <source>
        <strain evidence="2">AVDCRST_MAG93</strain>
    </source>
</reference>
<dbReference type="AlphaFoldDB" id="A0A6J4IRL9"/>
<proteinExistence type="predicted"/>
<dbReference type="EMBL" id="CADCTR010000718">
    <property type="protein sequence ID" value="CAA9259696.1"/>
    <property type="molecule type" value="Genomic_DNA"/>
</dbReference>